<sequence length="337" mass="37396">MRSVFYPSLINGPFGDPALYVRVAHLGEALLFDCGDLQRLTTREMLKIRGVFVSHAHIDHLIGFDQLLRAFLYQDTQLLLCGPPGIAEQIAGRLSGYTWNLVEGYPFSLRVREWGEKLGRQVVFRAGNAFRPEEQEPWAFPQGQLLEHSAYGVRGVALDHGGIISLGFALEEPLHVAIHKDALECRGYLQGPWLTRFKDLVRSGASAETPTRVPLAAGGEISRPLGELVDEVAHTERGMKICYVTDAAPVSENFLKITRLADQSHLLVIEAPFSHEEIDRARQRNHLTARLAGELARRAAVARLQVFHHSPRYQSTPQLLEEEARQAFAGATVAGPG</sequence>
<organism evidence="1 2">
    <name type="scientific">Desulfuromonas versatilis</name>
    <dbReference type="NCBI Taxonomy" id="2802975"/>
    <lineage>
        <taxon>Bacteria</taxon>
        <taxon>Pseudomonadati</taxon>
        <taxon>Thermodesulfobacteriota</taxon>
        <taxon>Desulfuromonadia</taxon>
        <taxon>Desulfuromonadales</taxon>
        <taxon>Desulfuromonadaceae</taxon>
        <taxon>Desulfuromonas</taxon>
    </lineage>
</organism>
<dbReference type="NCBIfam" id="NF002558">
    <property type="entry name" value="PRK02126.1"/>
    <property type="match status" value="1"/>
</dbReference>
<protein>
    <submittedName>
        <fullName evidence="1">Ribonuclease Z</fullName>
    </submittedName>
</protein>
<dbReference type="Proteomes" id="UP001319827">
    <property type="component" value="Chromosome"/>
</dbReference>
<accession>A0ABM8HPE7</accession>
<keyword evidence="2" id="KW-1185">Reference proteome</keyword>
<dbReference type="EMBL" id="AP024355">
    <property type="protein sequence ID" value="BCR03520.1"/>
    <property type="molecule type" value="Genomic_DNA"/>
</dbReference>
<dbReference type="PANTHER" id="PTHR46018">
    <property type="entry name" value="ZINC PHOSPHODIESTERASE ELAC PROTEIN 1"/>
    <property type="match status" value="1"/>
</dbReference>
<dbReference type="PANTHER" id="PTHR46018:SF7">
    <property type="entry name" value="RIBONUCLEASE Z"/>
    <property type="match status" value="1"/>
</dbReference>
<reference evidence="1 2" key="1">
    <citation type="journal article" date="2016" name="C (Basel)">
        <title>Selective Growth of and Electricity Production by Marine Exoelectrogenic Bacteria in Self-Aggregated Hydrogel of Microbially Reduced Graphene Oxide.</title>
        <authorList>
            <person name="Yoshida N."/>
            <person name="Goto Y."/>
            <person name="Miyata Y."/>
        </authorList>
    </citation>
    <scope>NUCLEOTIDE SEQUENCE [LARGE SCALE GENOMIC DNA]</scope>
    <source>
        <strain evidence="1 2">NIT-T3</strain>
    </source>
</reference>
<evidence type="ECO:0000313" key="2">
    <source>
        <dbReference type="Proteomes" id="UP001319827"/>
    </source>
</evidence>
<dbReference type="InterPro" id="IPR036866">
    <property type="entry name" value="RibonucZ/Hydroxyglut_hydro"/>
</dbReference>
<reference evidence="1 2" key="2">
    <citation type="journal article" date="2021" name="Int. J. Syst. Evol. Microbiol.">
        <title>Isolation and Polyphasic Characterization of Desulfuromonas versatilis sp. Nov., an Electrogenic Bacteria Capable of Versatile Metabolism Isolated from a Graphene Oxide-Reducing Enrichment Culture.</title>
        <authorList>
            <person name="Xie L."/>
            <person name="Yoshida N."/>
            <person name="Ishii S."/>
            <person name="Meng L."/>
        </authorList>
    </citation>
    <scope>NUCLEOTIDE SEQUENCE [LARGE SCALE GENOMIC DNA]</scope>
    <source>
        <strain evidence="1 2">NIT-T3</strain>
    </source>
</reference>
<name>A0ABM8HPE7_9BACT</name>
<dbReference type="Gene3D" id="3.60.15.10">
    <property type="entry name" value="Ribonuclease Z/Hydroxyacylglutathione hydrolase-like"/>
    <property type="match status" value="1"/>
</dbReference>
<gene>
    <name evidence="1" type="ORF">DESUT3_05890</name>
</gene>
<dbReference type="RefSeq" id="WP_221250991.1">
    <property type="nucleotide sequence ID" value="NZ_AP024355.1"/>
</dbReference>
<evidence type="ECO:0000313" key="1">
    <source>
        <dbReference type="EMBL" id="BCR03520.1"/>
    </source>
</evidence>
<proteinExistence type="predicted"/>
<dbReference type="SUPFAM" id="SSF56281">
    <property type="entry name" value="Metallo-hydrolase/oxidoreductase"/>
    <property type="match status" value="1"/>
</dbReference>